<evidence type="ECO:0000313" key="3">
    <source>
        <dbReference type="Proteomes" id="UP000243459"/>
    </source>
</evidence>
<protein>
    <submittedName>
        <fullName evidence="2">Uncharacterized protein</fullName>
    </submittedName>
</protein>
<feature type="region of interest" description="Disordered" evidence="1">
    <location>
        <begin position="1"/>
        <end position="22"/>
    </location>
</feature>
<dbReference type="AlphaFoldDB" id="A0A5P1EAU1"/>
<proteinExistence type="predicted"/>
<evidence type="ECO:0000313" key="2">
    <source>
        <dbReference type="EMBL" id="ONK58056.1"/>
    </source>
</evidence>
<dbReference type="Proteomes" id="UP000243459">
    <property type="component" value="Chromosome 9"/>
</dbReference>
<name>A0A5P1EAU1_ASPOF</name>
<reference evidence="3" key="1">
    <citation type="journal article" date="2017" name="Nat. Commun.">
        <title>The asparagus genome sheds light on the origin and evolution of a young Y chromosome.</title>
        <authorList>
            <person name="Harkess A."/>
            <person name="Zhou J."/>
            <person name="Xu C."/>
            <person name="Bowers J.E."/>
            <person name="Van der Hulst R."/>
            <person name="Ayyampalayam S."/>
            <person name="Mercati F."/>
            <person name="Riccardi P."/>
            <person name="McKain M.R."/>
            <person name="Kakrana A."/>
            <person name="Tang H."/>
            <person name="Ray J."/>
            <person name="Groenendijk J."/>
            <person name="Arikit S."/>
            <person name="Mathioni S.M."/>
            <person name="Nakano M."/>
            <person name="Shan H."/>
            <person name="Telgmann-Rauber A."/>
            <person name="Kanno A."/>
            <person name="Yue Z."/>
            <person name="Chen H."/>
            <person name="Li W."/>
            <person name="Chen Y."/>
            <person name="Xu X."/>
            <person name="Zhang Y."/>
            <person name="Luo S."/>
            <person name="Chen H."/>
            <person name="Gao J."/>
            <person name="Mao Z."/>
            <person name="Pires J.C."/>
            <person name="Luo M."/>
            <person name="Kudrna D."/>
            <person name="Wing R.A."/>
            <person name="Meyers B.C."/>
            <person name="Yi K."/>
            <person name="Kong H."/>
            <person name="Lavrijsen P."/>
            <person name="Sunseri F."/>
            <person name="Falavigna A."/>
            <person name="Ye Y."/>
            <person name="Leebens-Mack J.H."/>
            <person name="Chen G."/>
        </authorList>
    </citation>
    <scope>NUCLEOTIDE SEQUENCE [LARGE SCALE GENOMIC DNA]</scope>
    <source>
        <strain evidence="3">cv. DH0086</strain>
    </source>
</reference>
<keyword evidence="3" id="KW-1185">Reference proteome</keyword>
<evidence type="ECO:0000256" key="1">
    <source>
        <dbReference type="SAM" id="MobiDB-lite"/>
    </source>
</evidence>
<dbReference type="Gramene" id="ONK58056">
    <property type="protein sequence ID" value="ONK58056"/>
    <property type="gene ID" value="A4U43_C09F7660"/>
</dbReference>
<accession>A0A5P1EAU1</accession>
<dbReference type="EMBL" id="CM007389">
    <property type="protein sequence ID" value="ONK58056.1"/>
    <property type="molecule type" value="Genomic_DNA"/>
</dbReference>
<organism evidence="2 3">
    <name type="scientific">Asparagus officinalis</name>
    <name type="common">Garden asparagus</name>
    <dbReference type="NCBI Taxonomy" id="4686"/>
    <lineage>
        <taxon>Eukaryota</taxon>
        <taxon>Viridiplantae</taxon>
        <taxon>Streptophyta</taxon>
        <taxon>Embryophyta</taxon>
        <taxon>Tracheophyta</taxon>
        <taxon>Spermatophyta</taxon>
        <taxon>Magnoliopsida</taxon>
        <taxon>Liliopsida</taxon>
        <taxon>Asparagales</taxon>
        <taxon>Asparagaceae</taxon>
        <taxon>Asparagoideae</taxon>
        <taxon>Asparagus</taxon>
    </lineage>
</organism>
<feature type="region of interest" description="Disordered" evidence="1">
    <location>
        <begin position="131"/>
        <end position="154"/>
    </location>
</feature>
<sequence>MREGTRSGGCAVEGTPRGTALDWSHRRSAGAAQGGGGTGLITRSGLRLEAELRGDGQESVVAKAMAVECSGRERGFIRLVSAKVGTRQGAVLAEGGGRWIAGCTVAWSREDEKGAARRVWGLPEKRPAEGFRADASVMDGAATRVGGEKRERRE</sequence>
<gene>
    <name evidence="2" type="ORF">A4U43_C09F7660</name>
</gene>